<keyword evidence="4 5" id="KW-0472">Membrane</keyword>
<dbReference type="RefSeq" id="WP_135499218.1">
    <property type="nucleotide sequence ID" value="NZ_SRLD01000045.1"/>
</dbReference>
<dbReference type="OrthoDB" id="7057889at2"/>
<evidence type="ECO:0000256" key="3">
    <source>
        <dbReference type="ARBA" id="ARBA00022989"/>
    </source>
</evidence>
<evidence type="ECO:0000313" key="7">
    <source>
        <dbReference type="EMBL" id="TGE13970.1"/>
    </source>
</evidence>
<feature type="domain" description="AprE-like beta-barrel" evidence="6">
    <location>
        <begin position="331"/>
        <end position="413"/>
    </location>
</feature>
<dbReference type="PRINTS" id="PR01490">
    <property type="entry name" value="RTXTOXIND"/>
</dbReference>
<dbReference type="EMBL" id="SRLD01000045">
    <property type="protein sequence ID" value="TGE13970.1"/>
    <property type="molecule type" value="Genomic_DNA"/>
</dbReference>
<dbReference type="Pfam" id="PF26002">
    <property type="entry name" value="Beta-barrel_AprE"/>
    <property type="match status" value="1"/>
</dbReference>
<dbReference type="GO" id="GO:0016020">
    <property type="term" value="C:membrane"/>
    <property type="evidence" value="ECO:0007669"/>
    <property type="project" value="UniProtKB-SubCell"/>
</dbReference>
<dbReference type="PANTHER" id="PTHR30386:SF26">
    <property type="entry name" value="TRANSPORT PROTEIN COMB"/>
    <property type="match status" value="1"/>
</dbReference>
<comment type="caution">
    <text evidence="7">The sequence shown here is derived from an EMBL/GenBank/DDBJ whole genome shotgun (WGS) entry which is preliminary data.</text>
</comment>
<accession>A0A4Z0PFP1</accession>
<keyword evidence="2 5" id="KW-0812">Transmembrane</keyword>
<organism evidence="7 8">
    <name type="scientific">Hymenobacter elongatus</name>
    <dbReference type="NCBI Taxonomy" id="877208"/>
    <lineage>
        <taxon>Bacteria</taxon>
        <taxon>Pseudomonadati</taxon>
        <taxon>Bacteroidota</taxon>
        <taxon>Cytophagia</taxon>
        <taxon>Cytophagales</taxon>
        <taxon>Hymenobacteraceae</taxon>
        <taxon>Hymenobacter</taxon>
    </lineage>
</organism>
<name>A0A4Z0PFP1_9BACT</name>
<dbReference type="Proteomes" id="UP000297739">
    <property type="component" value="Unassembled WGS sequence"/>
</dbReference>
<evidence type="ECO:0000259" key="6">
    <source>
        <dbReference type="Pfam" id="PF26002"/>
    </source>
</evidence>
<sequence length="434" mass="49425">MPPETQTYLIELRSDEVQEVLSRQPPWLLRWGGAFGLTATCFIFLCTWLIHYPDVVMAGFTLTSVNAPKVAVAHTEGRIVKLLGQDSKAVLAGAPLAYLESTGDHEEVLSLSRALQTAWRFAQENRYAELEKLSLHKFHHLGEMQNDYQNFLQKYTQVKFNTLTKYYGKQKEIIDGQLLDLRELETNLRHQETLQKAELSIAQQQFQAQKILAQQKVIPWLEFEREKSKLLERQLVYSQVASGIILNTSAQRLKNKETLELDKALAEQLDNFQQAINTLQSAADAWVARYVVRAPIAGVAYMPRPLQENQQIVLNQELFYIAPANTRYTGEINITQHHVGTVRPGQTVLIKFSGYPYQEYGLVKGQINSVAEILLKNNAFLARVDLPAHLVTTQGRSLQYKNGMTATAEIITRDNRLLYKILPPLKSLLDFTEL</sequence>
<dbReference type="AlphaFoldDB" id="A0A4Z0PFP1"/>
<dbReference type="InterPro" id="IPR050739">
    <property type="entry name" value="MFP"/>
</dbReference>
<reference evidence="7 8" key="1">
    <citation type="submission" date="2019-04" db="EMBL/GenBank/DDBJ databases">
        <authorList>
            <person name="Feng G."/>
            <person name="Zhang J."/>
            <person name="Zhu H."/>
        </authorList>
    </citation>
    <scope>NUCLEOTIDE SEQUENCE [LARGE SCALE GENOMIC DNA]</scope>
    <source>
        <strain evidence="7 8">JCM 17223</strain>
    </source>
</reference>
<dbReference type="Gene3D" id="2.40.30.170">
    <property type="match status" value="1"/>
</dbReference>
<comment type="subcellular location">
    <subcellularLocation>
        <location evidence="1">Membrane</location>
        <topology evidence="1">Single-pass membrane protein</topology>
    </subcellularLocation>
</comment>
<evidence type="ECO:0000256" key="2">
    <source>
        <dbReference type="ARBA" id="ARBA00022692"/>
    </source>
</evidence>
<keyword evidence="3 5" id="KW-1133">Transmembrane helix</keyword>
<evidence type="ECO:0000256" key="4">
    <source>
        <dbReference type="ARBA" id="ARBA00023136"/>
    </source>
</evidence>
<keyword evidence="8" id="KW-1185">Reference proteome</keyword>
<dbReference type="PANTHER" id="PTHR30386">
    <property type="entry name" value="MEMBRANE FUSION SUBUNIT OF EMRAB-TOLC MULTIDRUG EFFLUX PUMP"/>
    <property type="match status" value="1"/>
</dbReference>
<dbReference type="InterPro" id="IPR058982">
    <property type="entry name" value="Beta-barrel_AprE"/>
</dbReference>
<proteinExistence type="predicted"/>
<evidence type="ECO:0000256" key="1">
    <source>
        <dbReference type="ARBA" id="ARBA00004167"/>
    </source>
</evidence>
<evidence type="ECO:0000256" key="5">
    <source>
        <dbReference type="SAM" id="Phobius"/>
    </source>
</evidence>
<feature type="transmembrane region" description="Helical" evidence="5">
    <location>
        <begin position="28"/>
        <end position="50"/>
    </location>
</feature>
<evidence type="ECO:0000313" key="8">
    <source>
        <dbReference type="Proteomes" id="UP000297739"/>
    </source>
</evidence>
<protein>
    <recommendedName>
        <fullName evidence="6">AprE-like beta-barrel domain-containing protein</fullName>
    </recommendedName>
</protein>
<gene>
    <name evidence="7" type="ORF">E5J99_18045</name>
</gene>